<dbReference type="AlphaFoldDB" id="A0AA38HRJ2"/>
<sequence length="456" mass="52005">MACFWFNQNDTRIEIPSAEEVNNVTYYKIIVTVGEIKWHVLHRYSEFFDLHNQLVTDHGVSKDILPSKKVIRNKCPIFIESRRKGLEEYCQKILNYLKRTMPRIFIEFFHFHIYDIFFLLQNLALRFFLEADLLLSSSKSYALTPLELHAASECLKKPFPAVENTDSRYDFTHVLDLYSQLKILTINGSGSPYRNSSVIPNQLPFDLASFKELTSLVLIKVSLDKILSLGNLRTTLQKLYVHNTNMSSISQILQCDVLHKCSIDSSQIWTNVTVVNFTNNNLIEIDKTISLVPNLKTLILDSNKISCISGLAELSNLSHLSLSNNLISMCNQLHTKIGNILTLNLSQNSVSSLKGFRKLYSLVNLDLSCNKIDEIEEITHLGDLPCLENLVLTGNCLATTVDYRIKVLEHFKDRAKDICLDNEKPTQNEIDKVSVLRALRIVKEGKAPDLTNNAYT</sequence>
<dbReference type="EMBL" id="JALNTZ010000010">
    <property type="protein sequence ID" value="KAJ3639824.1"/>
    <property type="molecule type" value="Genomic_DNA"/>
</dbReference>
<reference evidence="4" key="1">
    <citation type="journal article" date="2023" name="G3 (Bethesda)">
        <title>Whole genome assemblies of Zophobas morio and Tenebrio molitor.</title>
        <authorList>
            <person name="Kaur S."/>
            <person name="Stinson S.A."/>
            <person name="diCenzo G.C."/>
        </authorList>
    </citation>
    <scope>NUCLEOTIDE SEQUENCE</scope>
    <source>
        <strain evidence="4">QUZm001</strain>
    </source>
</reference>
<dbReference type="SUPFAM" id="SSF64268">
    <property type="entry name" value="PX domain"/>
    <property type="match status" value="1"/>
</dbReference>
<dbReference type="SUPFAM" id="SSF52075">
    <property type="entry name" value="Outer arm dynein light chain 1"/>
    <property type="match status" value="1"/>
</dbReference>
<keyword evidence="1" id="KW-0433">Leucine-rich repeat</keyword>
<dbReference type="SMART" id="SM00365">
    <property type="entry name" value="LRR_SD22"/>
    <property type="match status" value="3"/>
</dbReference>
<dbReference type="Proteomes" id="UP001168821">
    <property type="component" value="Unassembled WGS sequence"/>
</dbReference>
<accession>A0AA38HRJ2</accession>
<organism evidence="4 5">
    <name type="scientific">Zophobas morio</name>
    <dbReference type="NCBI Taxonomy" id="2755281"/>
    <lineage>
        <taxon>Eukaryota</taxon>
        <taxon>Metazoa</taxon>
        <taxon>Ecdysozoa</taxon>
        <taxon>Arthropoda</taxon>
        <taxon>Hexapoda</taxon>
        <taxon>Insecta</taxon>
        <taxon>Pterygota</taxon>
        <taxon>Neoptera</taxon>
        <taxon>Endopterygota</taxon>
        <taxon>Coleoptera</taxon>
        <taxon>Polyphaga</taxon>
        <taxon>Cucujiformia</taxon>
        <taxon>Tenebrionidae</taxon>
        <taxon>Zophobas</taxon>
    </lineage>
</organism>
<evidence type="ECO:0000259" key="3">
    <source>
        <dbReference type="PROSITE" id="PS50195"/>
    </source>
</evidence>
<dbReference type="Pfam" id="PF00787">
    <property type="entry name" value="PX"/>
    <property type="match status" value="1"/>
</dbReference>
<dbReference type="Gene3D" id="3.30.1520.10">
    <property type="entry name" value="Phox-like domain"/>
    <property type="match status" value="1"/>
</dbReference>
<dbReference type="InterPro" id="IPR001683">
    <property type="entry name" value="PX_dom"/>
</dbReference>
<dbReference type="GO" id="GO:0035091">
    <property type="term" value="F:phosphatidylinositol binding"/>
    <property type="evidence" value="ECO:0007669"/>
    <property type="project" value="InterPro"/>
</dbReference>
<evidence type="ECO:0000256" key="1">
    <source>
        <dbReference type="ARBA" id="ARBA00022614"/>
    </source>
</evidence>
<dbReference type="SMART" id="SM00312">
    <property type="entry name" value="PX"/>
    <property type="match status" value="1"/>
</dbReference>
<proteinExistence type="predicted"/>
<evidence type="ECO:0000313" key="4">
    <source>
        <dbReference type="EMBL" id="KAJ3639824.1"/>
    </source>
</evidence>
<dbReference type="PANTHER" id="PTHR15454:SF35">
    <property type="entry name" value="NISCHARIN"/>
    <property type="match status" value="1"/>
</dbReference>
<feature type="domain" description="PX" evidence="3">
    <location>
        <begin position="5"/>
        <end position="135"/>
    </location>
</feature>
<dbReference type="FunFam" id="3.80.10.10:FF:000732">
    <property type="entry name" value="GD11101"/>
    <property type="match status" value="1"/>
</dbReference>
<dbReference type="PANTHER" id="PTHR15454">
    <property type="entry name" value="NISCHARIN RELATED"/>
    <property type="match status" value="1"/>
</dbReference>
<dbReference type="InterPro" id="IPR032675">
    <property type="entry name" value="LRR_dom_sf"/>
</dbReference>
<dbReference type="FunFam" id="3.30.1520.10:FF:000020">
    <property type="entry name" value="nischarin isoform X1"/>
    <property type="match status" value="1"/>
</dbReference>
<dbReference type="PROSITE" id="PS51450">
    <property type="entry name" value="LRR"/>
    <property type="match status" value="3"/>
</dbReference>
<dbReference type="PROSITE" id="PS50195">
    <property type="entry name" value="PX"/>
    <property type="match status" value="1"/>
</dbReference>
<protein>
    <recommendedName>
        <fullName evidence="3">PX domain-containing protein</fullName>
    </recommendedName>
</protein>
<dbReference type="GO" id="GO:0005737">
    <property type="term" value="C:cytoplasm"/>
    <property type="evidence" value="ECO:0007669"/>
    <property type="project" value="TreeGrafter"/>
</dbReference>
<dbReference type="InterPro" id="IPR036871">
    <property type="entry name" value="PX_dom_sf"/>
</dbReference>
<dbReference type="Gene3D" id="3.80.10.10">
    <property type="entry name" value="Ribonuclease Inhibitor"/>
    <property type="match status" value="2"/>
</dbReference>
<comment type="caution">
    <text evidence="4">The sequence shown here is derived from an EMBL/GenBank/DDBJ whole genome shotgun (WGS) entry which is preliminary data.</text>
</comment>
<keyword evidence="5" id="KW-1185">Reference proteome</keyword>
<name>A0AA38HRJ2_9CUCU</name>
<keyword evidence="2" id="KW-0677">Repeat</keyword>
<evidence type="ECO:0000256" key="2">
    <source>
        <dbReference type="ARBA" id="ARBA00022737"/>
    </source>
</evidence>
<dbReference type="InterPro" id="IPR001611">
    <property type="entry name" value="Leu-rich_rpt"/>
</dbReference>
<gene>
    <name evidence="4" type="ORF">Zmor_003160</name>
</gene>
<evidence type="ECO:0000313" key="5">
    <source>
        <dbReference type="Proteomes" id="UP001168821"/>
    </source>
</evidence>
<dbReference type="FunFam" id="3.80.10.10:FF:000567">
    <property type="entry name" value="nischarin isoform X1"/>
    <property type="match status" value="1"/>
</dbReference>